<evidence type="ECO:0000256" key="6">
    <source>
        <dbReference type="ARBA" id="ARBA00023180"/>
    </source>
</evidence>
<dbReference type="GeneID" id="103515398"/>
<reference evidence="9" key="1">
    <citation type="submission" date="2025-08" db="UniProtKB">
        <authorList>
            <consortium name="RefSeq"/>
        </authorList>
    </citation>
    <scope>IDENTIFICATION</scope>
</reference>
<accession>A0A3Q0JAC7</accession>
<dbReference type="SUPFAM" id="SSF47473">
    <property type="entry name" value="EF-hand"/>
    <property type="match status" value="1"/>
</dbReference>
<keyword evidence="5" id="KW-1015">Disulfide bond</keyword>
<gene>
    <name evidence="9" type="primary">LOC103515398</name>
</gene>
<keyword evidence="3" id="KW-0732">Signal</keyword>
<dbReference type="RefSeq" id="XP_026683913.1">
    <property type="nucleotide sequence ID" value="XM_026828112.1"/>
</dbReference>
<name>A0A3Q0JAC7_DIACI</name>
<dbReference type="Pfam" id="PF10591">
    <property type="entry name" value="SPARC_Ca_bdg"/>
    <property type="match status" value="1"/>
</dbReference>
<evidence type="ECO:0000313" key="9">
    <source>
        <dbReference type="RefSeq" id="XP_026683913.1"/>
    </source>
</evidence>
<evidence type="ECO:0000256" key="4">
    <source>
        <dbReference type="ARBA" id="ARBA00022837"/>
    </source>
</evidence>
<feature type="domain" description="SPARC/Testican calcium-binding" evidence="7">
    <location>
        <begin position="80"/>
        <end position="192"/>
    </location>
</feature>
<dbReference type="STRING" id="121845.A0A3Q0JAC7"/>
<comment type="subcellular location">
    <subcellularLocation>
        <location evidence="1">Secreted</location>
    </subcellularLocation>
</comment>
<organism evidence="8 9">
    <name type="scientific">Diaphorina citri</name>
    <name type="common">Asian citrus psyllid</name>
    <dbReference type="NCBI Taxonomy" id="121845"/>
    <lineage>
        <taxon>Eukaryota</taxon>
        <taxon>Metazoa</taxon>
        <taxon>Ecdysozoa</taxon>
        <taxon>Arthropoda</taxon>
        <taxon>Hexapoda</taxon>
        <taxon>Insecta</taxon>
        <taxon>Pterygota</taxon>
        <taxon>Neoptera</taxon>
        <taxon>Paraneoptera</taxon>
        <taxon>Hemiptera</taxon>
        <taxon>Sternorrhyncha</taxon>
        <taxon>Psylloidea</taxon>
        <taxon>Psyllidae</taxon>
        <taxon>Diaphorininae</taxon>
        <taxon>Diaphorina</taxon>
    </lineage>
</organism>
<dbReference type="CDD" id="cd16231">
    <property type="entry name" value="EFh_SPARC_like"/>
    <property type="match status" value="1"/>
</dbReference>
<keyword evidence="6" id="KW-0325">Glycoprotein</keyword>
<evidence type="ECO:0000256" key="2">
    <source>
        <dbReference type="ARBA" id="ARBA00022525"/>
    </source>
</evidence>
<dbReference type="InterPro" id="IPR019577">
    <property type="entry name" value="SPARC/Testican_Ca-bd-dom"/>
</dbReference>
<dbReference type="PANTHER" id="PTHR13866">
    <property type="entry name" value="SPARC OSTEONECTIN"/>
    <property type="match status" value="1"/>
</dbReference>
<dbReference type="AlphaFoldDB" id="A0A3Q0JAC7"/>
<dbReference type="InterPro" id="IPR018247">
    <property type="entry name" value="EF_Hand_1_Ca_BS"/>
</dbReference>
<proteinExistence type="predicted"/>
<dbReference type="Gene3D" id="1.10.238.10">
    <property type="entry name" value="EF-hand"/>
    <property type="match status" value="1"/>
</dbReference>
<keyword evidence="8" id="KW-1185">Reference proteome</keyword>
<keyword evidence="2" id="KW-0964">Secreted</keyword>
<dbReference type="FunFam" id="1.10.238.10:FF:000234">
    <property type="entry name" value="Protein BM-40"/>
    <property type="match status" value="1"/>
</dbReference>
<dbReference type="KEGG" id="dci:103515398"/>
<dbReference type="GO" id="GO:0005615">
    <property type="term" value="C:extracellular space"/>
    <property type="evidence" value="ECO:0007669"/>
    <property type="project" value="TreeGrafter"/>
</dbReference>
<dbReference type="GO" id="GO:0005518">
    <property type="term" value="F:collagen binding"/>
    <property type="evidence" value="ECO:0007669"/>
    <property type="project" value="TreeGrafter"/>
</dbReference>
<sequence length="212" mass="24593">MGAFVHHMNVRRLPVRGIIEYTCIPVSGPSGVLSVQDERNCRKSHLVAFRLCGSQKPVLGRNSASSHCVRWLNYVFVVPQECLPTEMADFPRRMRDWLFTVMAEMADREELSPHYMAMQREAESNLTRRWTNAAVWKFCDLDGHPADRSVSRHELFPIRANFMALEHCIAPFLNKCDADDDHLITLKEWARCLELNEDEIEDQCEDVRNDDE</sequence>
<keyword evidence="4" id="KW-0106">Calcium</keyword>
<evidence type="ECO:0000313" key="8">
    <source>
        <dbReference type="Proteomes" id="UP000079169"/>
    </source>
</evidence>
<dbReference type="PROSITE" id="PS00018">
    <property type="entry name" value="EF_HAND_1"/>
    <property type="match status" value="1"/>
</dbReference>
<protein>
    <submittedName>
        <fullName evidence="9">SPARC-like</fullName>
    </submittedName>
</protein>
<dbReference type="Proteomes" id="UP000079169">
    <property type="component" value="Unplaced"/>
</dbReference>
<evidence type="ECO:0000256" key="5">
    <source>
        <dbReference type="ARBA" id="ARBA00023157"/>
    </source>
</evidence>
<dbReference type="PaxDb" id="121845-A0A3Q0JAC7"/>
<evidence type="ECO:0000256" key="3">
    <source>
        <dbReference type="ARBA" id="ARBA00022729"/>
    </source>
</evidence>
<evidence type="ECO:0000259" key="7">
    <source>
        <dbReference type="Pfam" id="PF10591"/>
    </source>
</evidence>
<dbReference type="GO" id="GO:0005509">
    <property type="term" value="F:calcium ion binding"/>
    <property type="evidence" value="ECO:0007669"/>
    <property type="project" value="InterPro"/>
</dbReference>
<dbReference type="PANTHER" id="PTHR13866:SF14">
    <property type="entry name" value="BM-40"/>
    <property type="match status" value="1"/>
</dbReference>
<dbReference type="GO" id="GO:0050840">
    <property type="term" value="F:extracellular matrix binding"/>
    <property type="evidence" value="ECO:0007669"/>
    <property type="project" value="TreeGrafter"/>
</dbReference>
<dbReference type="InterPro" id="IPR011992">
    <property type="entry name" value="EF-hand-dom_pair"/>
</dbReference>
<evidence type="ECO:0000256" key="1">
    <source>
        <dbReference type="ARBA" id="ARBA00004613"/>
    </source>
</evidence>